<name>A0A4Z1J4Y6_9HELO</name>
<dbReference type="EMBL" id="PQXM01000939">
    <property type="protein sequence ID" value="TGO66660.1"/>
    <property type="molecule type" value="Genomic_DNA"/>
</dbReference>
<comment type="caution">
    <text evidence="2">The sequence shown here is derived from an EMBL/GenBank/DDBJ whole genome shotgun (WGS) entry which is preliminary data.</text>
</comment>
<gene>
    <name evidence="2" type="ORF">BELL_0941g00040</name>
</gene>
<evidence type="ECO:0000313" key="3">
    <source>
        <dbReference type="Proteomes" id="UP000297229"/>
    </source>
</evidence>
<proteinExistence type="predicted"/>
<organism evidence="2 3">
    <name type="scientific">Botrytis elliptica</name>
    <dbReference type="NCBI Taxonomy" id="278938"/>
    <lineage>
        <taxon>Eukaryota</taxon>
        <taxon>Fungi</taxon>
        <taxon>Dikarya</taxon>
        <taxon>Ascomycota</taxon>
        <taxon>Pezizomycotina</taxon>
        <taxon>Leotiomycetes</taxon>
        <taxon>Helotiales</taxon>
        <taxon>Sclerotiniaceae</taxon>
        <taxon>Botrytis</taxon>
    </lineage>
</organism>
<keyword evidence="3" id="KW-1185">Reference proteome</keyword>
<dbReference type="AlphaFoldDB" id="A0A4Z1J4Y6"/>
<evidence type="ECO:0000256" key="1">
    <source>
        <dbReference type="SAM" id="MobiDB-lite"/>
    </source>
</evidence>
<feature type="region of interest" description="Disordered" evidence="1">
    <location>
        <begin position="596"/>
        <end position="615"/>
    </location>
</feature>
<protein>
    <submittedName>
        <fullName evidence="2">Uncharacterized protein</fullName>
    </submittedName>
</protein>
<feature type="region of interest" description="Disordered" evidence="1">
    <location>
        <begin position="466"/>
        <end position="485"/>
    </location>
</feature>
<dbReference type="Proteomes" id="UP000297229">
    <property type="component" value="Unassembled WGS sequence"/>
</dbReference>
<reference evidence="2 3" key="1">
    <citation type="submission" date="2017-12" db="EMBL/GenBank/DDBJ databases">
        <title>Comparative genomics of Botrytis spp.</title>
        <authorList>
            <person name="Valero-Jimenez C.A."/>
            <person name="Tapia P."/>
            <person name="Veloso J."/>
            <person name="Silva-Moreno E."/>
            <person name="Staats M."/>
            <person name="Valdes J.H."/>
            <person name="Van Kan J.A.L."/>
        </authorList>
    </citation>
    <scope>NUCLEOTIDE SEQUENCE [LARGE SCALE GENOMIC DNA]</scope>
    <source>
        <strain evidence="2 3">Be9601</strain>
    </source>
</reference>
<sequence length="615" mass="71569">MDVIIVPDLQLAMNNQIQLRQDIYKRRYENGTWIYSLVDYPRKLTVNERLRITHNIPAILSESRYHTAEELEKAGYHFMKGGEKHQFEALHKDKPPTRFTSHLRLSEIELAQCGLLEELGKLREIALHPDFQTGLAATMKRKYSYYPNWKGMQYEIGVTKQPGHGVKRLQLAEILRRDTDDSKKDFFHRARNLGQKLLDIWIPGYENTHSFQDIEWHRNTAMTFSEDPNTTLNSIQLNYTKQGTVITDALKGKAHLHCDKDDQPTSYSVVFFMSNFDDSYCPGHFINTTWRTIFPASPFQVYIFSGRTWHCGTGSGFYPEWVGPGHPLRLPAPLVPLPDLSPLAAGNKMRCNMVVYPTRRLLVPQFKELNIEIWQPQGLHVFTNIRTHQEWKLRLFIKQEVLFKLIASLETQVLLQKHFPEWIRNWWWMMTFAPDMFWHGVDDLSHDAEERSLAYFKQFEDEIDKNDTKEPLPTKTGKNKRVSRTEEEKAITQKFSAYYEDLADWEALRTTNPDWFIGLFWWIDPDTGEKTYPSRDMAIKTIALVTTEPCEQLTALEEDIAQAYDGFGDYKGETVFTKLDSPRAFDSAVDTVPANPGWVPTDNWQPAPFAEKTGE</sequence>
<evidence type="ECO:0000313" key="2">
    <source>
        <dbReference type="EMBL" id="TGO66660.1"/>
    </source>
</evidence>
<accession>A0A4Z1J4Y6</accession>